<evidence type="ECO:0000313" key="1">
    <source>
        <dbReference type="EMBL" id="AFU60398.1"/>
    </source>
</evidence>
<dbReference type="KEGG" id="nga:Ngar_c34840"/>
<protein>
    <submittedName>
        <fullName evidence="1">Uncharacterized protein</fullName>
    </submittedName>
</protein>
<dbReference type="BioCyc" id="CNIT1237085:G1324-3485-MONOMER"/>
<organism evidence="1 2">
    <name type="scientific">Nitrososphaera gargensis (strain Ga9.2)</name>
    <dbReference type="NCBI Taxonomy" id="1237085"/>
    <lineage>
        <taxon>Archaea</taxon>
        <taxon>Nitrososphaerota</taxon>
        <taxon>Nitrososphaeria</taxon>
        <taxon>Nitrososphaerales</taxon>
        <taxon>Nitrososphaeraceae</taxon>
        <taxon>Nitrososphaera</taxon>
    </lineage>
</organism>
<gene>
    <name evidence="1" type="ordered locus">Ngar_c34840</name>
</gene>
<dbReference type="Proteomes" id="UP000008037">
    <property type="component" value="Chromosome"/>
</dbReference>
<dbReference type="EMBL" id="CP002408">
    <property type="protein sequence ID" value="AFU60398.1"/>
    <property type="molecule type" value="Genomic_DNA"/>
</dbReference>
<accession>K0ILG3</accession>
<reference evidence="1 2" key="1">
    <citation type="journal article" date="2012" name="Environ. Microbiol.">
        <title>The genome of the ammonia-oxidizing Candidatus Nitrososphaera gargensis: insights into metabolic versatility and environmental adaptations.</title>
        <authorList>
            <person name="Spang A."/>
            <person name="Poehlein A."/>
            <person name="Offre P."/>
            <person name="Zumbragel S."/>
            <person name="Haider S."/>
            <person name="Rychlik N."/>
            <person name="Nowka B."/>
            <person name="Schmeisser C."/>
            <person name="Lebedeva E.V."/>
            <person name="Rattei T."/>
            <person name="Bohm C."/>
            <person name="Schmid M."/>
            <person name="Galushko A."/>
            <person name="Hatzenpichler R."/>
            <person name="Weinmaier T."/>
            <person name="Daniel R."/>
            <person name="Schleper C."/>
            <person name="Spieck E."/>
            <person name="Streit W."/>
            <person name="Wagner M."/>
        </authorList>
    </citation>
    <scope>NUCLEOTIDE SEQUENCE [LARGE SCALE GENOMIC DNA]</scope>
    <source>
        <strain evidence="2">Ga9.2</strain>
    </source>
</reference>
<dbReference type="AlphaFoldDB" id="K0ILG3"/>
<dbReference type="InParanoid" id="K0ILG3"/>
<sequence length="152" mass="17519">MDAELEGVSLNSYAAKIFSNHVQWERYERKVGLLPMTEAFLSEVLSQLTDQQIVNLAQKLEKQKFRNILAFMKNSNSVEDFVEVMRAWLTVSWMQQNLEVRSGRYHFKIQHSLGAKWSLYVKTLISELSQDILGKKADISIVGDTISFVFAK</sequence>
<dbReference type="HOGENOM" id="CLU_100103_1_0_2"/>
<evidence type="ECO:0000313" key="2">
    <source>
        <dbReference type="Proteomes" id="UP000008037"/>
    </source>
</evidence>
<proteinExistence type="predicted"/>
<keyword evidence="2" id="KW-1185">Reference proteome</keyword>
<name>K0ILG3_NITGG</name>